<dbReference type="EMBL" id="JAGMWT010000005">
    <property type="protein sequence ID" value="KAH7128353.1"/>
    <property type="molecule type" value="Genomic_DNA"/>
</dbReference>
<keyword evidence="1" id="KW-0479">Metal-binding</keyword>
<feature type="compositionally biased region" description="Low complexity" evidence="5">
    <location>
        <begin position="34"/>
        <end position="54"/>
    </location>
</feature>
<evidence type="ECO:0000256" key="2">
    <source>
        <dbReference type="ARBA" id="ARBA00022771"/>
    </source>
</evidence>
<feature type="region of interest" description="Disordered" evidence="5">
    <location>
        <begin position="1"/>
        <end position="109"/>
    </location>
</feature>
<dbReference type="Gene3D" id="3.30.40.10">
    <property type="entry name" value="Zinc/RING finger domain, C3HC4 (zinc finger)"/>
    <property type="match status" value="1"/>
</dbReference>
<evidence type="ECO:0000313" key="8">
    <source>
        <dbReference type="Proteomes" id="UP000700596"/>
    </source>
</evidence>
<proteinExistence type="predicted"/>
<evidence type="ECO:0000256" key="5">
    <source>
        <dbReference type="SAM" id="MobiDB-lite"/>
    </source>
</evidence>
<feature type="domain" description="FYVE-type" evidence="6">
    <location>
        <begin position="160"/>
        <end position="215"/>
    </location>
</feature>
<keyword evidence="8" id="KW-1185">Reference proteome</keyword>
<dbReference type="InterPro" id="IPR000306">
    <property type="entry name" value="Znf_FYVE"/>
</dbReference>
<dbReference type="CDD" id="cd15760">
    <property type="entry name" value="FYVE_scVPS27p_like"/>
    <property type="match status" value="1"/>
</dbReference>
<dbReference type="InterPro" id="IPR013083">
    <property type="entry name" value="Znf_RING/FYVE/PHD"/>
</dbReference>
<dbReference type="PANTHER" id="PTHR23164">
    <property type="entry name" value="EARLY ENDOSOME ANTIGEN 1"/>
    <property type="match status" value="1"/>
</dbReference>
<dbReference type="GO" id="GO:0008270">
    <property type="term" value="F:zinc ion binding"/>
    <property type="evidence" value="ECO:0007669"/>
    <property type="project" value="UniProtKB-KW"/>
</dbReference>
<dbReference type="SUPFAM" id="SSF57903">
    <property type="entry name" value="FYVE/PHD zinc finger"/>
    <property type="match status" value="1"/>
</dbReference>
<dbReference type="Proteomes" id="UP000700596">
    <property type="component" value="Unassembled WGS sequence"/>
</dbReference>
<dbReference type="PROSITE" id="PS50178">
    <property type="entry name" value="ZF_FYVE"/>
    <property type="match status" value="1"/>
</dbReference>
<accession>A0A9P9DZM6</accession>
<dbReference type="OrthoDB" id="10018316at2759"/>
<evidence type="ECO:0000313" key="7">
    <source>
        <dbReference type="EMBL" id="KAH7128353.1"/>
    </source>
</evidence>
<evidence type="ECO:0000256" key="1">
    <source>
        <dbReference type="ARBA" id="ARBA00022723"/>
    </source>
</evidence>
<comment type="caution">
    <text evidence="7">The sequence shown here is derived from an EMBL/GenBank/DDBJ whole genome shotgun (WGS) entry which is preliminary data.</text>
</comment>
<dbReference type="Pfam" id="PF01363">
    <property type="entry name" value="FYVE"/>
    <property type="match status" value="1"/>
</dbReference>
<dbReference type="InterPro" id="IPR017455">
    <property type="entry name" value="Znf_FYVE-rel"/>
</dbReference>
<reference evidence="7" key="1">
    <citation type="journal article" date="2021" name="Nat. Commun.">
        <title>Genetic determinants of endophytism in the Arabidopsis root mycobiome.</title>
        <authorList>
            <person name="Mesny F."/>
            <person name="Miyauchi S."/>
            <person name="Thiergart T."/>
            <person name="Pickel B."/>
            <person name="Atanasova L."/>
            <person name="Karlsson M."/>
            <person name="Huettel B."/>
            <person name="Barry K.W."/>
            <person name="Haridas S."/>
            <person name="Chen C."/>
            <person name="Bauer D."/>
            <person name="Andreopoulos W."/>
            <person name="Pangilinan J."/>
            <person name="LaButti K."/>
            <person name="Riley R."/>
            <person name="Lipzen A."/>
            <person name="Clum A."/>
            <person name="Drula E."/>
            <person name="Henrissat B."/>
            <person name="Kohler A."/>
            <person name="Grigoriev I.V."/>
            <person name="Martin F.M."/>
            <person name="Hacquard S."/>
        </authorList>
    </citation>
    <scope>NUCLEOTIDE SEQUENCE</scope>
    <source>
        <strain evidence="7">MPI-CAGE-CH-0243</strain>
    </source>
</reference>
<organism evidence="7 8">
    <name type="scientific">Dendryphion nanum</name>
    <dbReference type="NCBI Taxonomy" id="256645"/>
    <lineage>
        <taxon>Eukaryota</taxon>
        <taxon>Fungi</taxon>
        <taxon>Dikarya</taxon>
        <taxon>Ascomycota</taxon>
        <taxon>Pezizomycotina</taxon>
        <taxon>Dothideomycetes</taxon>
        <taxon>Pleosporomycetidae</taxon>
        <taxon>Pleosporales</taxon>
        <taxon>Torulaceae</taxon>
        <taxon>Dendryphion</taxon>
    </lineage>
</organism>
<dbReference type="InterPro" id="IPR011011">
    <property type="entry name" value="Znf_FYVE_PHD"/>
</dbReference>
<keyword evidence="3" id="KW-0862">Zinc</keyword>
<keyword evidence="2 4" id="KW-0863">Zinc-finger</keyword>
<evidence type="ECO:0000256" key="3">
    <source>
        <dbReference type="ARBA" id="ARBA00022833"/>
    </source>
</evidence>
<dbReference type="SMART" id="SM00064">
    <property type="entry name" value="FYVE"/>
    <property type="match status" value="1"/>
</dbReference>
<dbReference type="PANTHER" id="PTHR23164:SF30">
    <property type="entry name" value="EARLY ENDOSOME ANTIGEN 1"/>
    <property type="match status" value="1"/>
</dbReference>
<gene>
    <name evidence="7" type="ORF">B0J11DRAFT_549199</name>
</gene>
<sequence>MATDFSTVAAHPAPYQHHGYKSSTSSAYNVPLRSGTTSPMNSSPTSPRSTSHLPQYPNYPTQIRQQKPPIYVPAALRRTERPAPKSPPKVDSAIDTPEGSWGNTSGNLASDNGAVTFPRISNEDLHSIYGDAPLSPVSGPITRNHWQPDSSTAICTASACQTPFGIFTRKHHCRKCGHIFCWQHSQRQVKLNEHALFHPDGELQRACDRCHSQFREWEQMRSSRANSESSGSTTAVRIDTPTAAKRPDAHRVGSLATSFQGAWNWSTF</sequence>
<evidence type="ECO:0000256" key="4">
    <source>
        <dbReference type="PROSITE-ProRule" id="PRU00091"/>
    </source>
</evidence>
<name>A0A9P9DZM6_9PLEO</name>
<evidence type="ECO:0000259" key="6">
    <source>
        <dbReference type="PROSITE" id="PS50178"/>
    </source>
</evidence>
<protein>
    <recommendedName>
        <fullName evidence="6">FYVE-type domain-containing protein</fullName>
    </recommendedName>
</protein>
<dbReference type="AlphaFoldDB" id="A0A9P9DZM6"/>